<feature type="region of interest" description="Disordered" evidence="1">
    <location>
        <begin position="77"/>
        <end position="105"/>
    </location>
</feature>
<dbReference type="EMBL" id="AP026560">
    <property type="protein sequence ID" value="BDP43096.1"/>
    <property type="molecule type" value="Genomic_DNA"/>
</dbReference>
<gene>
    <name evidence="2" type="ORF">DAETH_30650</name>
</gene>
<feature type="region of interest" description="Disordered" evidence="1">
    <location>
        <begin position="22"/>
        <end position="41"/>
    </location>
</feature>
<sequence length="105" mass="11356">MKYTAPEARYLDVRNGSASISGGFLTLRGGDRGSGARREGASIPSLVRRWTSPNLSHKRLMQITDWIGVVFLVQHGDGLRSSPPPRPSTSGSRSPPRGGRKSARL</sequence>
<feature type="compositionally biased region" description="Low complexity" evidence="1">
    <location>
        <begin position="88"/>
        <end position="97"/>
    </location>
</feature>
<protein>
    <submittedName>
        <fullName evidence="2">Uncharacterized protein</fullName>
    </submittedName>
</protein>
<feature type="compositionally biased region" description="Basic and acidic residues" evidence="1">
    <location>
        <begin position="29"/>
        <end position="40"/>
    </location>
</feature>
<accession>A0ABN6RIA4</accession>
<reference evidence="2" key="1">
    <citation type="submission" date="2022-07" db="EMBL/GenBank/DDBJ databases">
        <title>Complete Genome Sequence of the Radioresistant Bacterium Deinococcus aetherius ST0316, Isolated from the Air Dust collected in Lower Stratosphere above Japan.</title>
        <authorList>
            <person name="Satoh K."/>
            <person name="Hagiwara K."/>
            <person name="Katsumata K."/>
            <person name="Kubo A."/>
            <person name="Yokobori S."/>
            <person name="Yamagishi A."/>
            <person name="Oono Y."/>
            <person name="Narumi I."/>
        </authorList>
    </citation>
    <scope>NUCLEOTIDE SEQUENCE</scope>
    <source>
        <strain evidence="2">ST0316</strain>
    </source>
</reference>
<dbReference type="Proteomes" id="UP001064971">
    <property type="component" value="Chromosome"/>
</dbReference>
<evidence type="ECO:0000313" key="2">
    <source>
        <dbReference type="EMBL" id="BDP43096.1"/>
    </source>
</evidence>
<name>A0ABN6RIA4_9DEIO</name>
<evidence type="ECO:0000313" key="3">
    <source>
        <dbReference type="Proteomes" id="UP001064971"/>
    </source>
</evidence>
<keyword evidence="3" id="KW-1185">Reference proteome</keyword>
<organism evidence="2 3">
    <name type="scientific">Deinococcus aetherius</name>
    <dbReference type="NCBI Taxonomy" id="200252"/>
    <lineage>
        <taxon>Bacteria</taxon>
        <taxon>Thermotogati</taxon>
        <taxon>Deinococcota</taxon>
        <taxon>Deinococci</taxon>
        <taxon>Deinococcales</taxon>
        <taxon>Deinococcaceae</taxon>
        <taxon>Deinococcus</taxon>
    </lineage>
</organism>
<proteinExistence type="predicted"/>
<evidence type="ECO:0000256" key="1">
    <source>
        <dbReference type="SAM" id="MobiDB-lite"/>
    </source>
</evidence>